<dbReference type="EMBL" id="MAAO01000008">
    <property type="protein sequence ID" value="OUR95492.1"/>
    <property type="molecule type" value="Genomic_DNA"/>
</dbReference>
<organism evidence="2 3">
    <name type="scientific">Halobacteriovorax marinus</name>
    <dbReference type="NCBI Taxonomy" id="97084"/>
    <lineage>
        <taxon>Bacteria</taxon>
        <taxon>Pseudomonadati</taxon>
        <taxon>Bdellovibrionota</taxon>
        <taxon>Bacteriovoracia</taxon>
        <taxon>Bacteriovoracales</taxon>
        <taxon>Halobacteriovoraceae</taxon>
        <taxon>Halobacteriovorax</taxon>
    </lineage>
</organism>
<dbReference type="Proteomes" id="UP000196531">
    <property type="component" value="Unassembled WGS sequence"/>
</dbReference>
<evidence type="ECO:0000256" key="1">
    <source>
        <dbReference type="SAM" id="Phobius"/>
    </source>
</evidence>
<keyword evidence="1" id="KW-1133">Transmembrane helix</keyword>
<protein>
    <recommendedName>
        <fullName evidence="4">Fatty acid cis/trans isomerase</fullName>
    </recommendedName>
</protein>
<evidence type="ECO:0008006" key="4">
    <source>
        <dbReference type="Google" id="ProtNLM"/>
    </source>
</evidence>
<evidence type="ECO:0000313" key="2">
    <source>
        <dbReference type="EMBL" id="OUR95492.1"/>
    </source>
</evidence>
<sequence>MKNNSTIAVSLITFSIFIFSFFVVYEYNSTSVTRTTASVSEDHYLSTIQPIFNKRCVACHSCYNSPCQLKLSSYDGLIRGANETEVYDVSRMSATEPTRLFVDENTIEGWREKDFFSVIHNRKDEVSTDSVLHKVLKTYKDDIYSTDTSIVYEAEDGNRCSSIKLRHNRNRKIKVSRIDHHLKRRPWAKMPYGLPKLEREDYVNLSDWIKDGAIGPYGQTTLKDKKEALLSDNFINEIEKFETLFNGRSNKEKLSSRYLYEHLFLAHIYFKSEPTSFFRLVRSKTAIGKVDEIATVRPYGDPGVASFYYRFVKIEETIVHKTHITYEFSDKKIELFNELFYKAKWKNEIVVLPDYNKVTSPNPFLTFSQIPAKSRYKFLLNEAQFFFMSFIRGPVCKGQVAVNVIDDHFWNFFIDPDHDPTINNEDFLNEYAKYMSPPASEGSKWRTFSKFNTSHKIYREARNKLYANSAPLGINSIWKGNKENTNAFLTIYRHHNSASVVRGRRGGIPKTLWVVDYPIFEDIFYNLVVGYNVYGAIPHHLKSRMYMETSRINAQDLSLSFLPKSEREAIRTSWSLNIKNGKPSYLARFLMMRLPSLYLGHAADYKMKHKYPYLGNEIKSEISYNKVFKTNSKVQFLNKVFNSLGPAAGVEDDLNCCGYKFLKTISRIESYLDFEKEIRSVTSKVGKFANQLPDVSFLRIENEGESRAYTIVHNKAHYNVNYLFEEEASFWPEKDTLEFHRNFIGSYPNFFFKVKLESSQEFLKDLRDLTGAEDDYLAFVKKYGVSRRNKDFWKEFDFYVDEAKRVSPIEAGIFDLNRYKSY</sequence>
<proteinExistence type="predicted"/>
<accession>A0A1Y5FB03</accession>
<gene>
    <name evidence="2" type="ORF">A9Q84_16805</name>
</gene>
<evidence type="ECO:0000313" key="3">
    <source>
        <dbReference type="Proteomes" id="UP000196531"/>
    </source>
</evidence>
<keyword evidence="1" id="KW-0472">Membrane</keyword>
<feature type="transmembrane region" description="Helical" evidence="1">
    <location>
        <begin position="7"/>
        <end position="25"/>
    </location>
</feature>
<reference evidence="3" key="1">
    <citation type="journal article" date="2017" name="Proc. Natl. Acad. Sci. U.S.A.">
        <title>Simulation of Deepwater Horizon oil plume reveals substrate specialization within a complex community of hydrocarbon-degraders.</title>
        <authorList>
            <person name="Hu P."/>
            <person name="Dubinsky E.A."/>
            <person name="Probst A.J."/>
            <person name="Wang J."/>
            <person name="Sieber C.M.K."/>
            <person name="Tom L.M."/>
            <person name="Gardinali P."/>
            <person name="Banfield J.F."/>
            <person name="Atlas R.M."/>
            <person name="Andersen G.L."/>
        </authorList>
    </citation>
    <scope>NUCLEOTIDE SEQUENCE [LARGE SCALE GENOMIC DNA]</scope>
</reference>
<name>A0A1Y5FB03_9BACT</name>
<dbReference type="AlphaFoldDB" id="A0A1Y5FB03"/>
<dbReference type="Pfam" id="PF06934">
    <property type="entry name" value="CTI"/>
    <property type="match status" value="2"/>
</dbReference>
<comment type="caution">
    <text evidence="2">The sequence shown here is derived from an EMBL/GenBank/DDBJ whole genome shotgun (WGS) entry which is preliminary data.</text>
</comment>
<keyword evidence="1" id="KW-0812">Transmembrane</keyword>
<dbReference type="InterPro" id="IPR010706">
    <property type="entry name" value="Fatty_acid_cis-trans_isomerase"/>
</dbReference>